<dbReference type="HOGENOM" id="CLU_2073318_0_0_1"/>
<evidence type="ECO:0000256" key="1">
    <source>
        <dbReference type="SAM" id="MobiDB-lite"/>
    </source>
</evidence>
<protein>
    <submittedName>
        <fullName evidence="2 3">Uncharacterized protein</fullName>
    </submittedName>
</protein>
<name>J3P5J4_GAET3</name>
<dbReference type="Proteomes" id="UP000006039">
    <property type="component" value="Unassembled WGS sequence"/>
</dbReference>
<dbReference type="VEuPathDB" id="FungiDB:GGTG_08783"/>
<dbReference type="AlphaFoldDB" id="J3P5J4"/>
<reference evidence="4" key="1">
    <citation type="submission" date="2010-07" db="EMBL/GenBank/DDBJ databases">
        <title>The genome sequence of Gaeumannomyces graminis var. tritici strain R3-111a-1.</title>
        <authorList>
            <consortium name="The Broad Institute Genome Sequencing Platform"/>
            <person name="Ma L.-J."/>
            <person name="Dead R."/>
            <person name="Young S."/>
            <person name="Zeng Q."/>
            <person name="Koehrsen M."/>
            <person name="Alvarado L."/>
            <person name="Berlin A."/>
            <person name="Chapman S.B."/>
            <person name="Chen Z."/>
            <person name="Freedman E."/>
            <person name="Gellesch M."/>
            <person name="Goldberg J."/>
            <person name="Griggs A."/>
            <person name="Gujja S."/>
            <person name="Heilman E.R."/>
            <person name="Heiman D."/>
            <person name="Hepburn T."/>
            <person name="Howarth C."/>
            <person name="Jen D."/>
            <person name="Larson L."/>
            <person name="Mehta T."/>
            <person name="Neiman D."/>
            <person name="Pearson M."/>
            <person name="Roberts A."/>
            <person name="Saif S."/>
            <person name="Shea T."/>
            <person name="Shenoy N."/>
            <person name="Sisk P."/>
            <person name="Stolte C."/>
            <person name="Sykes S."/>
            <person name="Walk T."/>
            <person name="White J."/>
            <person name="Yandava C."/>
            <person name="Haas B."/>
            <person name="Nusbaum C."/>
            <person name="Birren B."/>
        </authorList>
    </citation>
    <scope>NUCLEOTIDE SEQUENCE [LARGE SCALE GENOMIC DNA]</scope>
    <source>
        <strain evidence="4">R3-111a-1</strain>
    </source>
</reference>
<feature type="region of interest" description="Disordered" evidence="1">
    <location>
        <begin position="98"/>
        <end position="118"/>
    </location>
</feature>
<keyword evidence="4" id="KW-1185">Reference proteome</keyword>
<evidence type="ECO:0000313" key="4">
    <source>
        <dbReference type="Proteomes" id="UP000006039"/>
    </source>
</evidence>
<reference evidence="2" key="3">
    <citation type="submission" date="2010-09" db="EMBL/GenBank/DDBJ databases">
        <title>Annotation of Gaeumannomyces graminis var. tritici R3-111a-1.</title>
        <authorList>
            <consortium name="The Broad Institute Genome Sequencing Platform"/>
            <person name="Ma L.-J."/>
            <person name="Dead R."/>
            <person name="Young S.K."/>
            <person name="Zeng Q."/>
            <person name="Gargeya S."/>
            <person name="Fitzgerald M."/>
            <person name="Haas B."/>
            <person name="Abouelleil A."/>
            <person name="Alvarado L."/>
            <person name="Arachchi H.M."/>
            <person name="Berlin A."/>
            <person name="Brown A."/>
            <person name="Chapman S.B."/>
            <person name="Chen Z."/>
            <person name="Dunbar C."/>
            <person name="Freedman E."/>
            <person name="Gearin G."/>
            <person name="Gellesch M."/>
            <person name="Goldberg J."/>
            <person name="Griggs A."/>
            <person name="Gujja S."/>
            <person name="Heiman D."/>
            <person name="Howarth C."/>
            <person name="Larson L."/>
            <person name="Lui A."/>
            <person name="MacDonald P.J.P."/>
            <person name="Mehta T."/>
            <person name="Montmayeur A."/>
            <person name="Murphy C."/>
            <person name="Neiman D."/>
            <person name="Pearson M."/>
            <person name="Priest M."/>
            <person name="Roberts A."/>
            <person name="Saif S."/>
            <person name="Shea T."/>
            <person name="Shenoy N."/>
            <person name="Sisk P."/>
            <person name="Stolte C."/>
            <person name="Sykes S."/>
            <person name="Yandava C."/>
            <person name="Wortman J."/>
            <person name="Nusbaum C."/>
            <person name="Birren B."/>
        </authorList>
    </citation>
    <scope>NUCLEOTIDE SEQUENCE</scope>
    <source>
        <strain evidence="2">R3-111a-1</strain>
    </source>
</reference>
<dbReference type="EMBL" id="GL385398">
    <property type="protein sequence ID" value="EJT74945.1"/>
    <property type="molecule type" value="Genomic_DNA"/>
</dbReference>
<reference evidence="2" key="2">
    <citation type="submission" date="2010-07" db="EMBL/GenBank/DDBJ databases">
        <authorList>
            <consortium name="The Broad Institute Genome Sequencing Platform"/>
            <consortium name="Broad Institute Genome Sequencing Center for Infectious Disease"/>
            <person name="Ma L.-J."/>
            <person name="Dead R."/>
            <person name="Young S."/>
            <person name="Zeng Q."/>
            <person name="Koehrsen M."/>
            <person name="Alvarado L."/>
            <person name="Berlin A."/>
            <person name="Chapman S.B."/>
            <person name="Chen Z."/>
            <person name="Freedman E."/>
            <person name="Gellesch M."/>
            <person name="Goldberg J."/>
            <person name="Griggs A."/>
            <person name="Gujja S."/>
            <person name="Heilman E.R."/>
            <person name="Heiman D."/>
            <person name="Hepburn T."/>
            <person name="Howarth C."/>
            <person name="Jen D."/>
            <person name="Larson L."/>
            <person name="Mehta T."/>
            <person name="Neiman D."/>
            <person name="Pearson M."/>
            <person name="Roberts A."/>
            <person name="Saif S."/>
            <person name="Shea T."/>
            <person name="Shenoy N."/>
            <person name="Sisk P."/>
            <person name="Stolte C."/>
            <person name="Sykes S."/>
            <person name="Walk T."/>
            <person name="White J."/>
            <person name="Yandava C."/>
            <person name="Haas B."/>
            <person name="Nusbaum C."/>
            <person name="Birren B."/>
        </authorList>
    </citation>
    <scope>NUCLEOTIDE SEQUENCE</scope>
    <source>
        <strain evidence="2">R3-111a-1</strain>
    </source>
</reference>
<sequence length="118" mass="12818">MRQQPQEKKTIHPAFEPTGLPASLPACPVCGGAVLLSALDRAPPSQQTCTVVSAVALVLVFLFLSLLLPPLLLLLLLSLLLLVPWFAHWQISDRDTLQSSSNAHTHTPEEPDSPPCFF</sequence>
<evidence type="ECO:0000313" key="2">
    <source>
        <dbReference type="EMBL" id="EJT74945.1"/>
    </source>
</evidence>
<accession>J3P5J4</accession>
<dbReference type="EnsemblFungi" id="EJT74945">
    <property type="protein sequence ID" value="EJT74945"/>
    <property type="gene ID" value="GGTG_08783"/>
</dbReference>
<dbReference type="RefSeq" id="XP_009224889.1">
    <property type="nucleotide sequence ID" value="XM_009226625.1"/>
</dbReference>
<reference evidence="3" key="4">
    <citation type="journal article" date="2015" name="G3 (Bethesda)">
        <title>Genome sequences of three phytopathogenic species of the Magnaporthaceae family of fungi.</title>
        <authorList>
            <person name="Okagaki L.H."/>
            <person name="Nunes C.C."/>
            <person name="Sailsbery J."/>
            <person name="Clay B."/>
            <person name="Brown D."/>
            <person name="John T."/>
            <person name="Oh Y."/>
            <person name="Young N."/>
            <person name="Fitzgerald M."/>
            <person name="Haas B.J."/>
            <person name="Zeng Q."/>
            <person name="Young S."/>
            <person name="Adiconis X."/>
            <person name="Fan L."/>
            <person name="Levin J.Z."/>
            <person name="Mitchell T.K."/>
            <person name="Okubara P.A."/>
            <person name="Farman M.L."/>
            <person name="Kohn L.M."/>
            <person name="Birren B."/>
            <person name="Ma L.-J."/>
            <person name="Dean R.A."/>
        </authorList>
    </citation>
    <scope>NUCLEOTIDE SEQUENCE</scope>
    <source>
        <strain evidence="3">R3-111a-1</strain>
    </source>
</reference>
<reference evidence="3" key="5">
    <citation type="submission" date="2018-04" db="UniProtKB">
        <authorList>
            <consortium name="EnsemblFungi"/>
        </authorList>
    </citation>
    <scope>IDENTIFICATION</scope>
    <source>
        <strain evidence="3">R3-111a-1</strain>
    </source>
</reference>
<dbReference type="GeneID" id="20349241"/>
<organism evidence="2">
    <name type="scientific">Gaeumannomyces tritici (strain R3-111a-1)</name>
    <name type="common">Wheat and barley take-all root rot fungus</name>
    <name type="synonym">Gaeumannomyces graminis var. tritici</name>
    <dbReference type="NCBI Taxonomy" id="644352"/>
    <lineage>
        <taxon>Eukaryota</taxon>
        <taxon>Fungi</taxon>
        <taxon>Dikarya</taxon>
        <taxon>Ascomycota</taxon>
        <taxon>Pezizomycotina</taxon>
        <taxon>Sordariomycetes</taxon>
        <taxon>Sordariomycetidae</taxon>
        <taxon>Magnaporthales</taxon>
        <taxon>Magnaporthaceae</taxon>
        <taxon>Gaeumannomyces</taxon>
    </lineage>
</organism>
<proteinExistence type="predicted"/>
<gene>
    <name evidence="3" type="primary">20349241</name>
    <name evidence="2" type="ORF">GGTG_08783</name>
</gene>
<evidence type="ECO:0000313" key="3">
    <source>
        <dbReference type="EnsemblFungi" id="EJT74945"/>
    </source>
</evidence>